<feature type="signal peptide" evidence="6">
    <location>
        <begin position="1"/>
        <end position="26"/>
    </location>
</feature>
<dbReference type="InterPro" id="IPR000914">
    <property type="entry name" value="SBP_5_dom"/>
</dbReference>
<dbReference type="SUPFAM" id="SSF53850">
    <property type="entry name" value="Periplasmic binding protein-like II"/>
    <property type="match status" value="1"/>
</dbReference>
<dbReference type="InterPro" id="IPR023765">
    <property type="entry name" value="SBP_5_CS"/>
</dbReference>
<sequence length="537" mass="60152">MKKWLSKASLLGIAVILVFAFSGCTAKPNASSSGGKEILKLNSGAEPTSLDPPMGYDQVSWDPLNNLMEGLTRLGKDNQPQPAIAQKWDVSADGKTYTFHIRKNAKWDNGDDLTAGDFVYAWKQMLDPKKAAPAAFLAYLIAGGEAYNTGKGSANDVQVKAIDSKTLQVTLTSAQSYFISMVSNPAFFPVDQKVAEKNSKWYANASTFVGNGPFKLASWKHDSNMVFKKSSTYWDKNTVKLDEVDWAMVSDPNTEYQMYKTGQLDMAGVPADLSSQFFKQGKVHVAQQAGTYFFSMNVNMKPFNNINIRRAFAMAVDNKQITDYVVKQKNVPAYGFVSPGFKDPSGQDFRAHSGNLYNYDPAQAKKLLAQGMKEEGWQTLPPVTLTYNTSDNNKSIAEAIQAMYQKNLGINIKLANMEWNVYQSQQKAGKFQFSRGSFLADYGDPINFLENFQTGMPINSMEWSNSEYDSLIKQAKNEKDDTKRFALMYKAEKLLFQQMPLFTTYFYNQTFLLNSKVHGLVFHPAAYIDLKWASKTN</sequence>
<dbReference type="CDD" id="cd08504">
    <property type="entry name" value="PBP2_OppA"/>
    <property type="match status" value="1"/>
</dbReference>
<evidence type="ECO:0000256" key="1">
    <source>
        <dbReference type="ARBA" id="ARBA00004193"/>
    </source>
</evidence>
<comment type="caution">
    <text evidence="8">The sequence shown here is derived from an EMBL/GenBank/DDBJ whole genome shotgun (WGS) entry which is preliminary data.</text>
</comment>
<keyword evidence="9" id="KW-1185">Reference proteome</keyword>
<reference evidence="8" key="1">
    <citation type="journal article" date="2014" name="Int. J. Syst. Evol. Microbiol.">
        <title>Complete genome sequence of Corynebacterium casei LMG S-19264T (=DSM 44701T), isolated from a smear-ripened cheese.</title>
        <authorList>
            <consortium name="US DOE Joint Genome Institute (JGI-PGF)"/>
            <person name="Walter F."/>
            <person name="Albersmeier A."/>
            <person name="Kalinowski J."/>
            <person name="Ruckert C."/>
        </authorList>
    </citation>
    <scope>NUCLEOTIDE SEQUENCE</scope>
    <source>
        <strain evidence="8">JCM 15325</strain>
    </source>
</reference>
<name>A0A917S8S8_9BACL</name>
<comment type="similarity">
    <text evidence="2">Belongs to the bacterial solute-binding protein 5 family.</text>
</comment>
<dbReference type="AlphaFoldDB" id="A0A917S8S8"/>
<evidence type="ECO:0000256" key="6">
    <source>
        <dbReference type="SAM" id="SignalP"/>
    </source>
</evidence>
<dbReference type="InterPro" id="IPR039424">
    <property type="entry name" value="SBP_5"/>
</dbReference>
<dbReference type="PROSITE" id="PS51257">
    <property type="entry name" value="PROKAR_LIPOPROTEIN"/>
    <property type="match status" value="1"/>
</dbReference>
<feature type="chain" id="PRO_5038963383" evidence="6">
    <location>
        <begin position="27"/>
        <end position="537"/>
    </location>
</feature>
<keyword evidence="5" id="KW-0653">Protein transport</keyword>
<evidence type="ECO:0000256" key="4">
    <source>
        <dbReference type="ARBA" id="ARBA00022729"/>
    </source>
</evidence>
<keyword evidence="3" id="KW-0813">Transport</keyword>
<dbReference type="RefSeq" id="WP_188804530.1">
    <property type="nucleotide sequence ID" value="NZ_BMOK01000015.1"/>
</dbReference>
<dbReference type="InterPro" id="IPR030678">
    <property type="entry name" value="Peptide/Ni-bd"/>
</dbReference>
<reference evidence="8" key="2">
    <citation type="submission" date="2020-09" db="EMBL/GenBank/DDBJ databases">
        <authorList>
            <person name="Sun Q."/>
            <person name="Ohkuma M."/>
        </authorList>
    </citation>
    <scope>NUCLEOTIDE SEQUENCE</scope>
    <source>
        <strain evidence="8">JCM 15325</strain>
    </source>
</reference>
<evidence type="ECO:0000256" key="5">
    <source>
        <dbReference type="ARBA" id="ARBA00022856"/>
    </source>
</evidence>
<keyword evidence="5" id="KW-0571">Peptide transport</keyword>
<dbReference type="Gene3D" id="3.10.105.10">
    <property type="entry name" value="Dipeptide-binding Protein, Domain 3"/>
    <property type="match status" value="1"/>
</dbReference>
<dbReference type="Proteomes" id="UP000654670">
    <property type="component" value="Unassembled WGS sequence"/>
</dbReference>
<organism evidence="8 9">
    <name type="scientific">Sporolactobacillus putidus</name>
    <dbReference type="NCBI Taxonomy" id="492735"/>
    <lineage>
        <taxon>Bacteria</taxon>
        <taxon>Bacillati</taxon>
        <taxon>Bacillota</taxon>
        <taxon>Bacilli</taxon>
        <taxon>Bacillales</taxon>
        <taxon>Sporolactobacillaceae</taxon>
        <taxon>Sporolactobacillus</taxon>
    </lineage>
</organism>
<evidence type="ECO:0000256" key="2">
    <source>
        <dbReference type="ARBA" id="ARBA00005695"/>
    </source>
</evidence>
<dbReference type="PANTHER" id="PTHR30290:SF79">
    <property type="entry name" value="DIPEPTIDE-BINDING PROTEIN DPPE"/>
    <property type="match status" value="1"/>
</dbReference>
<accession>A0A917S8S8</accession>
<dbReference type="GO" id="GO:0043190">
    <property type="term" value="C:ATP-binding cassette (ABC) transporter complex"/>
    <property type="evidence" value="ECO:0007669"/>
    <property type="project" value="InterPro"/>
</dbReference>
<dbReference type="PROSITE" id="PS01040">
    <property type="entry name" value="SBP_BACTERIAL_5"/>
    <property type="match status" value="1"/>
</dbReference>
<proteinExistence type="inferred from homology"/>
<comment type="subcellular location">
    <subcellularLocation>
        <location evidence="1">Cell membrane</location>
        <topology evidence="1">Lipid-anchor</topology>
    </subcellularLocation>
</comment>
<dbReference type="Gene3D" id="3.90.76.10">
    <property type="entry name" value="Dipeptide-binding Protein, Domain 1"/>
    <property type="match status" value="1"/>
</dbReference>
<evidence type="ECO:0000256" key="3">
    <source>
        <dbReference type="ARBA" id="ARBA00022448"/>
    </source>
</evidence>
<dbReference type="Pfam" id="PF00496">
    <property type="entry name" value="SBP_bac_5"/>
    <property type="match status" value="1"/>
</dbReference>
<evidence type="ECO:0000259" key="7">
    <source>
        <dbReference type="Pfam" id="PF00496"/>
    </source>
</evidence>
<dbReference type="Gene3D" id="3.40.190.10">
    <property type="entry name" value="Periplasmic binding protein-like II"/>
    <property type="match status" value="1"/>
</dbReference>
<evidence type="ECO:0000313" key="8">
    <source>
        <dbReference type="EMBL" id="GGL62744.1"/>
    </source>
</evidence>
<evidence type="ECO:0000313" key="9">
    <source>
        <dbReference type="Proteomes" id="UP000654670"/>
    </source>
</evidence>
<dbReference type="FunFam" id="3.90.76.10:FF:000001">
    <property type="entry name" value="Oligopeptide ABC transporter substrate-binding protein"/>
    <property type="match status" value="1"/>
</dbReference>
<dbReference type="PANTHER" id="PTHR30290">
    <property type="entry name" value="PERIPLASMIC BINDING COMPONENT OF ABC TRANSPORTER"/>
    <property type="match status" value="1"/>
</dbReference>
<gene>
    <name evidence="8" type="primary">dppE</name>
    <name evidence="8" type="ORF">GCM10007968_28380</name>
</gene>
<dbReference type="GO" id="GO:0015833">
    <property type="term" value="P:peptide transport"/>
    <property type="evidence" value="ECO:0007669"/>
    <property type="project" value="UniProtKB-KW"/>
</dbReference>
<dbReference type="GO" id="GO:1904680">
    <property type="term" value="F:peptide transmembrane transporter activity"/>
    <property type="evidence" value="ECO:0007669"/>
    <property type="project" value="TreeGrafter"/>
</dbReference>
<dbReference type="GO" id="GO:0030288">
    <property type="term" value="C:outer membrane-bounded periplasmic space"/>
    <property type="evidence" value="ECO:0007669"/>
    <property type="project" value="UniProtKB-ARBA"/>
</dbReference>
<dbReference type="PIRSF" id="PIRSF002741">
    <property type="entry name" value="MppA"/>
    <property type="match status" value="1"/>
</dbReference>
<keyword evidence="4 6" id="KW-0732">Signal</keyword>
<dbReference type="FunFam" id="3.10.105.10:FF:000001">
    <property type="entry name" value="Oligopeptide ABC transporter, oligopeptide-binding protein"/>
    <property type="match status" value="1"/>
</dbReference>
<dbReference type="EMBL" id="BMOK01000015">
    <property type="protein sequence ID" value="GGL62744.1"/>
    <property type="molecule type" value="Genomic_DNA"/>
</dbReference>
<protein>
    <submittedName>
        <fullName evidence="8">Dipeptide-binding protein DppE</fullName>
    </submittedName>
</protein>
<feature type="domain" description="Solute-binding protein family 5" evidence="7">
    <location>
        <begin position="79"/>
        <end position="455"/>
    </location>
</feature>